<accession>A0AAD9U9D8</accession>
<evidence type="ECO:0000259" key="1">
    <source>
        <dbReference type="Pfam" id="PF12776"/>
    </source>
</evidence>
<evidence type="ECO:0000313" key="3">
    <source>
        <dbReference type="Proteomes" id="UP001280121"/>
    </source>
</evidence>
<name>A0AAD9U9D8_9ROSI</name>
<dbReference type="PANTHER" id="PTHR47864">
    <property type="entry name" value="TRANSMEMBRANE PROTEIN"/>
    <property type="match status" value="1"/>
</dbReference>
<dbReference type="Pfam" id="PF12776">
    <property type="entry name" value="Myb_DNA-bind_3"/>
    <property type="match status" value="1"/>
</dbReference>
<keyword evidence="3" id="KW-1185">Reference proteome</keyword>
<dbReference type="PANTHER" id="PTHR47864:SF2">
    <property type="entry name" value="MYB_SANT-LIKE DNA-BINDING DOMAIN PROTEIN"/>
    <property type="match status" value="1"/>
</dbReference>
<gene>
    <name evidence="2" type="ORF">Ddye_017523</name>
</gene>
<proteinExistence type="predicted"/>
<feature type="domain" description="Myb/SANT-like" evidence="1">
    <location>
        <begin position="19"/>
        <end position="95"/>
    </location>
</feature>
<evidence type="ECO:0000313" key="2">
    <source>
        <dbReference type="EMBL" id="KAK2650034.1"/>
    </source>
</evidence>
<sequence>MGDAQEGNRKGKARTDYNNWTIKESKILLQLMVDAASRGWRDANGILSKAIVESRILLVLNERLGCQKTHNNYMSQLKFFKREYQKYSQLMRHSSGLGGMQPQRNSLLLKKFGKITFKSRPTHRGLRNKNCDDYENLQIIIGNATATEKNSLGLGDETDAKTFGVEDRHTALDDANEAFEPN</sequence>
<organism evidence="2 3">
    <name type="scientific">Dipteronia dyeriana</name>
    <dbReference type="NCBI Taxonomy" id="168575"/>
    <lineage>
        <taxon>Eukaryota</taxon>
        <taxon>Viridiplantae</taxon>
        <taxon>Streptophyta</taxon>
        <taxon>Embryophyta</taxon>
        <taxon>Tracheophyta</taxon>
        <taxon>Spermatophyta</taxon>
        <taxon>Magnoliopsida</taxon>
        <taxon>eudicotyledons</taxon>
        <taxon>Gunneridae</taxon>
        <taxon>Pentapetalae</taxon>
        <taxon>rosids</taxon>
        <taxon>malvids</taxon>
        <taxon>Sapindales</taxon>
        <taxon>Sapindaceae</taxon>
        <taxon>Hippocastanoideae</taxon>
        <taxon>Acereae</taxon>
        <taxon>Dipteronia</taxon>
    </lineage>
</organism>
<dbReference type="AlphaFoldDB" id="A0AAD9U9D8"/>
<dbReference type="InterPro" id="IPR055314">
    <property type="entry name" value="At2g29880-like"/>
</dbReference>
<reference evidence="2" key="1">
    <citation type="journal article" date="2023" name="Plant J.">
        <title>Genome sequences and population genomics provide insights into the demographic history, inbreeding, and mutation load of two 'living fossil' tree species of Dipteronia.</title>
        <authorList>
            <person name="Feng Y."/>
            <person name="Comes H.P."/>
            <person name="Chen J."/>
            <person name="Zhu S."/>
            <person name="Lu R."/>
            <person name="Zhang X."/>
            <person name="Li P."/>
            <person name="Qiu J."/>
            <person name="Olsen K.M."/>
            <person name="Qiu Y."/>
        </authorList>
    </citation>
    <scope>NUCLEOTIDE SEQUENCE</scope>
    <source>
        <strain evidence="2">KIB01</strain>
    </source>
</reference>
<dbReference type="Proteomes" id="UP001280121">
    <property type="component" value="Unassembled WGS sequence"/>
</dbReference>
<comment type="caution">
    <text evidence="2">The sequence shown here is derived from an EMBL/GenBank/DDBJ whole genome shotgun (WGS) entry which is preliminary data.</text>
</comment>
<dbReference type="EMBL" id="JANJYI010000005">
    <property type="protein sequence ID" value="KAK2650034.1"/>
    <property type="molecule type" value="Genomic_DNA"/>
</dbReference>
<protein>
    <recommendedName>
        <fullName evidence="1">Myb/SANT-like domain-containing protein</fullName>
    </recommendedName>
</protein>
<dbReference type="InterPro" id="IPR024752">
    <property type="entry name" value="Myb/SANT-like_dom"/>
</dbReference>